<name>A0A073JZ46_9BACI</name>
<reference evidence="1 2" key="1">
    <citation type="submission" date="2014-06" db="EMBL/GenBank/DDBJ databases">
        <title>Draft genome sequence of Bacillus manliponensis JCM 15802 (MCCC 1A00708).</title>
        <authorList>
            <person name="Lai Q."/>
            <person name="Liu Y."/>
            <person name="Shao Z."/>
        </authorList>
    </citation>
    <scope>NUCLEOTIDE SEQUENCE [LARGE SCALE GENOMIC DNA]</scope>
    <source>
        <strain evidence="1 2">JCM 15802</strain>
    </source>
</reference>
<dbReference type="Proteomes" id="UP000027822">
    <property type="component" value="Unassembled WGS sequence"/>
</dbReference>
<dbReference type="InterPro" id="IPR016977">
    <property type="entry name" value="ComGF"/>
</dbReference>
<evidence type="ECO:0000313" key="2">
    <source>
        <dbReference type="Proteomes" id="UP000027822"/>
    </source>
</evidence>
<sequence length="145" mass="16792">MLKNKQGFTLLEMLLCLFFLSLFLLLFPRLHLLFVEVPHAEQISNWEWNVFLHQVQLEFHDVSKGRGSGRIVIFQSESGNTIMYTTSGSRVVRKVNGEGHEVLLQKVKYISYELTPHTLWIRVQDESGKILHGVVTRYSSLEVSM</sequence>
<proteinExistence type="predicted"/>
<keyword evidence="2" id="KW-1185">Reference proteome</keyword>
<protein>
    <submittedName>
        <fullName evidence="1">Competence protein ComG</fullName>
    </submittedName>
</protein>
<dbReference type="AlphaFoldDB" id="A0A073JZ46"/>
<comment type="caution">
    <text evidence="1">The sequence shown here is derived from an EMBL/GenBank/DDBJ whole genome shotgun (WGS) entry which is preliminary data.</text>
</comment>
<accession>A0A073JZ46</accession>
<dbReference type="OrthoDB" id="2931688at2"/>
<organism evidence="1 2">
    <name type="scientific">Bacillus manliponensis</name>
    <dbReference type="NCBI Taxonomy" id="574376"/>
    <lineage>
        <taxon>Bacteria</taxon>
        <taxon>Bacillati</taxon>
        <taxon>Bacillota</taxon>
        <taxon>Bacilli</taxon>
        <taxon>Bacillales</taxon>
        <taxon>Bacillaceae</taxon>
        <taxon>Bacillus</taxon>
        <taxon>Bacillus cereus group</taxon>
    </lineage>
</organism>
<evidence type="ECO:0000313" key="1">
    <source>
        <dbReference type="EMBL" id="KEK19556.1"/>
    </source>
</evidence>
<gene>
    <name evidence="1" type="ORF">BAMA_22450</name>
</gene>
<dbReference type="EMBL" id="JOTN01000007">
    <property type="protein sequence ID" value="KEK19556.1"/>
    <property type="molecule type" value="Genomic_DNA"/>
</dbReference>
<dbReference type="Pfam" id="PF15980">
    <property type="entry name" value="ComGF"/>
    <property type="match status" value="1"/>
</dbReference>
<dbReference type="STRING" id="574376.BAMA_22450"/>
<dbReference type="NCBIfam" id="NF041002">
    <property type="entry name" value="pilin_ComGF"/>
    <property type="match status" value="1"/>
</dbReference>
<dbReference type="eggNOG" id="COG4940">
    <property type="taxonomic scope" value="Bacteria"/>
</dbReference>